<dbReference type="SUPFAM" id="SSF52402">
    <property type="entry name" value="Adenine nucleotide alpha hydrolases-like"/>
    <property type="match status" value="2"/>
</dbReference>
<comment type="caution">
    <text evidence="2">The sequence shown here is derived from an EMBL/GenBank/DDBJ whole genome shotgun (WGS) entry which is preliminary data.</text>
</comment>
<dbReference type="EMBL" id="BARU01029015">
    <property type="protein sequence ID" value="GAH75928.1"/>
    <property type="molecule type" value="Genomic_DNA"/>
</dbReference>
<feature type="domain" description="UspA" evidence="1">
    <location>
        <begin position="172"/>
        <end position="214"/>
    </location>
</feature>
<dbReference type="CDD" id="cd00293">
    <property type="entry name" value="USP-like"/>
    <property type="match status" value="1"/>
</dbReference>
<dbReference type="AlphaFoldDB" id="X1K1F9"/>
<gene>
    <name evidence="2" type="ORF">S03H2_46234</name>
</gene>
<organism evidence="2">
    <name type="scientific">marine sediment metagenome</name>
    <dbReference type="NCBI Taxonomy" id="412755"/>
    <lineage>
        <taxon>unclassified sequences</taxon>
        <taxon>metagenomes</taxon>
        <taxon>ecological metagenomes</taxon>
    </lineage>
</organism>
<accession>X1K1F9</accession>
<dbReference type="Pfam" id="PF00582">
    <property type="entry name" value="Usp"/>
    <property type="match status" value="1"/>
</dbReference>
<evidence type="ECO:0000259" key="1">
    <source>
        <dbReference type="Pfam" id="PF00582"/>
    </source>
</evidence>
<reference evidence="2" key="1">
    <citation type="journal article" date="2014" name="Front. Microbiol.">
        <title>High frequency of phylogenetically diverse reductive dehalogenase-homologous genes in deep subseafloor sedimentary metagenomes.</title>
        <authorList>
            <person name="Kawai M."/>
            <person name="Futagami T."/>
            <person name="Toyoda A."/>
            <person name="Takaki Y."/>
            <person name="Nishi S."/>
            <person name="Hori S."/>
            <person name="Arai W."/>
            <person name="Tsubouchi T."/>
            <person name="Morono Y."/>
            <person name="Uchiyama I."/>
            <person name="Ito T."/>
            <person name="Fujiyama A."/>
            <person name="Inagaki F."/>
            <person name="Takami H."/>
        </authorList>
    </citation>
    <scope>NUCLEOTIDE SEQUENCE</scope>
    <source>
        <strain evidence="2">Expedition CK06-06</strain>
    </source>
</reference>
<proteinExistence type="predicted"/>
<feature type="non-terminal residue" evidence="2">
    <location>
        <position position="265"/>
    </location>
</feature>
<dbReference type="InterPro" id="IPR006016">
    <property type="entry name" value="UspA"/>
</dbReference>
<evidence type="ECO:0000313" key="2">
    <source>
        <dbReference type="EMBL" id="GAH75928.1"/>
    </source>
</evidence>
<protein>
    <recommendedName>
        <fullName evidence="1">UspA domain-containing protein</fullName>
    </recommendedName>
</protein>
<name>X1K1F9_9ZZZZ</name>
<sequence length="265" mass="30275">MRFLVAIRSSTYSERTLQIGSAVADAFSADLSVVYVGDRPKELLSGGVKLAGDALLNWEINHPGVDVLRWAYRRLQDWNFIDPSIEQFDPTNLVEDADRIRAILPHVHGEKIRLIFREGDPVDQLRKETEYRDYVLTIVGGGSRKHLTRQLALFVDTSILFVKNFDPDWNYKILLCVDDSRATKRAVVFGARVAQNFKAHVDLLTVSKTQRFGKGYRGAVRWARRYLDRQHIPYEQHFKTGDPPTVFAETAGTDHIIIMGKSRMT</sequence>
<dbReference type="Gene3D" id="3.40.50.12370">
    <property type="match status" value="1"/>
</dbReference>